<dbReference type="InterPro" id="IPR001647">
    <property type="entry name" value="HTH_TetR"/>
</dbReference>
<dbReference type="InterPro" id="IPR036271">
    <property type="entry name" value="Tet_transcr_reg_TetR-rel_C_sf"/>
</dbReference>
<evidence type="ECO:0000313" key="6">
    <source>
        <dbReference type="EMBL" id="ONG47647.1"/>
    </source>
</evidence>
<dbReference type="InterPro" id="IPR009057">
    <property type="entry name" value="Homeodomain-like_sf"/>
</dbReference>
<dbReference type="RefSeq" id="WP_076959615.1">
    <property type="nucleotide sequence ID" value="NZ_MLCO01000268.1"/>
</dbReference>
<comment type="caution">
    <text evidence="6">The sequence shown here is derived from an EMBL/GenBank/DDBJ whole genome shotgun (WGS) entry which is preliminary data.</text>
</comment>
<name>A0A1V2GWH9_9PROT</name>
<keyword evidence="2 4" id="KW-0238">DNA-binding</keyword>
<protein>
    <submittedName>
        <fullName evidence="6">TetR family transcriptional regulator</fullName>
    </submittedName>
</protein>
<dbReference type="EMBL" id="MLCO01000268">
    <property type="protein sequence ID" value="ONG47647.1"/>
    <property type="molecule type" value="Genomic_DNA"/>
</dbReference>
<dbReference type="GO" id="GO:0000976">
    <property type="term" value="F:transcription cis-regulatory region binding"/>
    <property type="evidence" value="ECO:0007669"/>
    <property type="project" value="TreeGrafter"/>
</dbReference>
<dbReference type="Pfam" id="PF14246">
    <property type="entry name" value="TetR_C_7"/>
    <property type="match status" value="1"/>
</dbReference>
<dbReference type="SUPFAM" id="SSF46689">
    <property type="entry name" value="Homeodomain-like"/>
    <property type="match status" value="1"/>
</dbReference>
<evidence type="ECO:0000313" key="7">
    <source>
        <dbReference type="Proteomes" id="UP000188879"/>
    </source>
</evidence>
<dbReference type="InterPro" id="IPR050109">
    <property type="entry name" value="HTH-type_TetR-like_transc_reg"/>
</dbReference>
<dbReference type="Pfam" id="PF00440">
    <property type="entry name" value="TetR_N"/>
    <property type="match status" value="1"/>
</dbReference>
<keyword evidence="7" id="KW-1185">Reference proteome</keyword>
<reference evidence="6 7" key="1">
    <citation type="submission" date="2016-10" db="EMBL/GenBank/DDBJ databases">
        <title>Draft Genome sequence of Roseomonas sp. strain M3.</title>
        <authorList>
            <person name="Subhash Y."/>
            <person name="Lee S."/>
        </authorList>
    </citation>
    <scope>NUCLEOTIDE SEQUENCE [LARGE SCALE GENOMIC DNA]</scope>
    <source>
        <strain evidence="6 7">M3</strain>
    </source>
</reference>
<evidence type="ECO:0000256" key="1">
    <source>
        <dbReference type="ARBA" id="ARBA00023015"/>
    </source>
</evidence>
<keyword evidence="1" id="KW-0805">Transcription regulation</keyword>
<keyword evidence="3" id="KW-0804">Transcription</keyword>
<evidence type="ECO:0000256" key="4">
    <source>
        <dbReference type="PROSITE-ProRule" id="PRU00335"/>
    </source>
</evidence>
<dbReference type="Gene3D" id="1.10.357.10">
    <property type="entry name" value="Tetracycline Repressor, domain 2"/>
    <property type="match status" value="1"/>
</dbReference>
<dbReference type="PANTHER" id="PTHR30055:SF146">
    <property type="entry name" value="HTH-TYPE TRANSCRIPTIONAL DUAL REGULATOR CECR"/>
    <property type="match status" value="1"/>
</dbReference>
<evidence type="ECO:0000259" key="5">
    <source>
        <dbReference type="PROSITE" id="PS50977"/>
    </source>
</evidence>
<dbReference type="AlphaFoldDB" id="A0A1V2GWH9"/>
<dbReference type="GO" id="GO:0003700">
    <property type="term" value="F:DNA-binding transcription factor activity"/>
    <property type="evidence" value="ECO:0007669"/>
    <property type="project" value="TreeGrafter"/>
</dbReference>
<evidence type="ECO:0000256" key="3">
    <source>
        <dbReference type="ARBA" id="ARBA00023163"/>
    </source>
</evidence>
<sequence length="214" mass="23222">MSFSLAATEISPKRRAILDAAAELFMKEGFGPVSMDAVARAAQVSKATLYAHFSGKDALFQEIVEENCRQMQALVPQALSDHAQPLEAALAELGAHWLRFLLRPRVRALHRVVVSEGARVPELAQAFYAAGPVTLRGWLLDWLAGEAARGRLQPDAPLPLIAEQFFSLLRGDLFLRATLGLSGPVTEEDIRPLAAQAARAIARLYGAAPGDIRM</sequence>
<dbReference type="PANTHER" id="PTHR30055">
    <property type="entry name" value="HTH-TYPE TRANSCRIPTIONAL REGULATOR RUTR"/>
    <property type="match status" value="1"/>
</dbReference>
<dbReference type="PROSITE" id="PS01081">
    <property type="entry name" value="HTH_TETR_1"/>
    <property type="match status" value="1"/>
</dbReference>
<gene>
    <name evidence="6" type="ORF">BKE38_22940</name>
</gene>
<evidence type="ECO:0000256" key="2">
    <source>
        <dbReference type="ARBA" id="ARBA00023125"/>
    </source>
</evidence>
<dbReference type="Proteomes" id="UP000188879">
    <property type="component" value="Unassembled WGS sequence"/>
</dbReference>
<dbReference type="PRINTS" id="PR00455">
    <property type="entry name" value="HTHTETR"/>
</dbReference>
<dbReference type="FunFam" id="1.10.10.60:FF:000141">
    <property type="entry name" value="TetR family transcriptional regulator"/>
    <property type="match status" value="1"/>
</dbReference>
<dbReference type="InterPro" id="IPR039536">
    <property type="entry name" value="TetR_C_Proteobacteria"/>
</dbReference>
<organism evidence="6 7">
    <name type="scientific">Teichococcus deserti</name>
    <dbReference type="NCBI Taxonomy" id="1817963"/>
    <lineage>
        <taxon>Bacteria</taxon>
        <taxon>Pseudomonadati</taxon>
        <taxon>Pseudomonadota</taxon>
        <taxon>Alphaproteobacteria</taxon>
        <taxon>Acetobacterales</taxon>
        <taxon>Roseomonadaceae</taxon>
        <taxon>Roseomonas</taxon>
    </lineage>
</organism>
<dbReference type="PROSITE" id="PS50977">
    <property type="entry name" value="HTH_TETR_2"/>
    <property type="match status" value="1"/>
</dbReference>
<accession>A0A1V2GWH9</accession>
<dbReference type="InterPro" id="IPR023772">
    <property type="entry name" value="DNA-bd_HTH_TetR-type_CS"/>
</dbReference>
<dbReference type="OrthoDB" id="9816431at2"/>
<dbReference type="SUPFAM" id="SSF48498">
    <property type="entry name" value="Tetracyclin repressor-like, C-terminal domain"/>
    <property type="match status" value="1"/>
</dbReference>
<feature type="DNA-binding region" description="H-T-H motif" evidence="4">
    <location>
        <begin position="34"/>
        <end position="53"/>
    </location>
</feature>
<dbReference type="Gene3D" id="1.10.10.60">
    <property type="entry name" value="Homeodomain-like"/>
    <property type="match status" value="1"/>
</dbReference>
<proteinExistence type="predicted"/>
<feature type="domain" description="HTH tetR-type" evidence="5">
    <location>
        <begin position="11"/>
        <end position="71"/>
    </location>
</feature>